<dbReference type="EMBL" id="RDBE01000006">
    <property type="protein sequence ID" value="RLV49485.1"/>
    <property type="molecule type" value="Genomic_DNA"/>
</dbReference>
<dbReference type="RefSeq" id="WP_121805250.1">
    <property type="nucleotide sequence ID" value="NZ_RDBE01000006.1"/>
</dbReference>
<proteinExistence type="predicted"/>
<gene>
    <name evidence="1" type="ORF">D9V37_05970</name>
</gene>
<sequence length="89" mass="9818">MTLTLVKELDRLHAGYVAAVNAAVADDDLARADQLAADYDVAAVRLMAEHENRPDLVQPVLEALGRLEGTRPDSRLRRMVNRLRAVRAA</sequence>
<organism evidence="1 2">
    <name type="scientific">Nocardioides mangrovicus</name>
    <dbReference type="NCBI Taxonomy" id="2478913"/>
    <lineage>
        <taxon>Bacteria</taxon>
        <taxon>Bacillati</taxon>
        <taxon>Actinomycetota</taxon>
        <taxon>Actinomycetes</taxon>
        <taxon>Propionibacteriales</taxon>
        <taxon>Nocardioidaceae</taxon>
        <taxon>Nocardioides</taxon>
    </lineage>
</organism>
<reference evidence="1 2" key="1">
    <citation type="submission" date="2018-10" db="EMBL/GenBank/DDBJ databases">
        <title>Marmoricola sp. 4Q3S-7 whole genome shotgun sequence.</title>
        <authorList>
            <person name="Li F."/>
        </authorList>
    </citation>
    <scope>NUCLEOTIDE SEQUENCE [LARGE SCALE GENOMIC DNA]</scope>
    <source>
        <strain evidence="1 2">4Q3S-7</strain>
    </source>
</reference>
<dbReference type="Proteomes" id="UP000281708">
    <property type="component" value="Unassembled WGS sequence"/>
</dbReference>
<keyword evidence="2" id="KW-1185">Reference proteome</keyword>
<evidence type="ECO:0000313" key="2">
    <source>
        <dbReference type="Proteomes" id="UP000281708"/>
    </source>
</evidence>
<evidence type="ECO:0000313" key="1">
    <source>
        <dbReference type="EMBL" id="RLV49485.1"/>
    </source>
</evidence>
<dbReference type="AlphaFoldDB" id="A0A3L8P2G6"/>
<accession>A0A3L8P2G6</accession>
<comment type="caution">
    <text evidence="1">The sequence shown here is derived from an EMBL/GenBank/DDBJ whole genome shotgun (WGS) entry which is preliminary data.</text>
</comment>
<name>A0A3L8P2G6_9ACTN</name>
<protein>
    <submittedName>
        <fullName evidence="1">Uncharacterized protein</fullName>
    </submittedName>
</protein>